<dbReference type="GO" id="GO:0009253">
    <property type="term" value="P:peptidoglycan catabolic process"/>
    <property type="evidence" value="ECO:0007669"/>
    <property type="project" value="InterPro"/>
</dbReference>
<evidence type="ECO:0000256" key="1">
    <source>
        <dbReference type="ARBA" id="ARBA00022529"/>
    </source>
</evidence>
<sequence>MVERTSEQFNLRKSEGGTQLSALRLGPGERRRPEEVDNAGNQALQGLVGLFGQAAGKAADQQAQMAYLEGSRARMAGQAQETVDSNIFTRSFVNGGYQDQDYRIHQADMAREMDTFIATKGKSMSPAEFQKVVQERAGTFTEQFSELSQRGQMSALTNQTKLEESLFAKQGQAYAQWSIEQGSKAYLAQGNQIITDLQKAGEADAPAQAERAALFFQDVLTTDKLPVGSREATAIEYVHALINNDQRAVVEQFRESGMLNSISFKERQKIDAALRDSKVRTEATDSLAFVQQDGEFEGKVIAGLASTDELNEYITSRTNSGHMSYDQGKQLRAKYIKGLGNKDDMSALMSAVGNRDLTAMAALGYTGQEAIDQMDKQLAAQGISLERRLQVGMTHGLDIGVLPKSFGETIAQSVRAVASSTDKAPVSTDLVEALNGVVSTLTLAEQKNPGARGVLLASMPKDTQAQMAYVLTQQDKGVAPTQAIKEYATAKEDFAKLDNLQAGMQTNKFKTTVQERIDSEVSSGFFGRIGNALTGNSNLSTNPLHAAQLGAALQDEVSSITADRNNMGLSPEAALEMAVANVQSRTIQVGERGWAGTGEARRPLIMPRGVDLQTVFQSNDKQLIGRMLSQMHPADASGYESSFQYNRSTGVLENIQVSADGVVARRTPVDAPEIGRRIKADNERVFAEAEAAHFGAPVEVAGTSFRLDGGNTYGIPVRAAYNFRKELAGFESYRDTVYKDRNGLAVGIGHNVTGQMKEGDKISKAQAEQWFREDTDTAMQVGSQLAGQLGVRDGRAKAALAGAVFQLGAAGFDDHQRTADAIAKVDWNSFVKEVRSSKWAEQTPNRAEWFIKNMAPHFAR</sequence>
<dbReference type="GO" id="GO:0042742">
    <property type="term" value="P:defense response to bacterium"/>
    <property type="evidence" value="ECO:0007669"/>
    <property type="project" value="UniProtKB-KW"/>
</dbReference>
<keyword evidence="6" id="KW-1185">Reference proteome</keyword>
<name>A0A8T8IVP2_9CAUD</name>
<dbReference type="Pfam" id="PF00959">
    <property type="entry name" value="Phage_lysozyme"/>
    <property type="match status" value="1"/>
</dbReference>
<keyword evidence="1 3" id="KW-0929">Antimicrobial</keyword>
<gene>
    <name evidence="5" type="ORF">phiGM223_46</name>
</gene>
<dbReference type="GO" id="GO:0016998">
    <property type="term" value="P:cell wall macromolecule catabolic process"/>
    <property type="evidence" value="ECO:0007669"/>
    <property type="project" value="InterPro"/>
</dbReference>
<dbReference type="Gene3D" id="1.10.530.40">
    <property type="match status" value="1"/>
</dbReference>
<dbReference type="GO" id="GO:0003796">
    <property type="term" value="F:lysozyme activity"/>
    <property type="evidence" value="ECO:0007669"/>
    <property type="project" value="UniProtKB-EC"/>
</dbReference>
<protein>
    <recommendedName>
        <fullName evidence="3">Lysozyme</fullName>
        <ecNumber evidence="3">3.2.1.17</ecNumber>
    </recommendedName>
</protein>
<evidence type="ECO:0000313" key="6">
    <source>
        <dbReference type="Proteomes" id="UP000676975"/>
    </source>
</evidence>
<dbReference type="EMBL" id="MW627366">
    <property type="protein sequence ID" value="QTZ83312.1"/>
    <property type="molecule type" value="Genomic_DNA"/>
</dbReference>
<dbReference type="EC" id="3.2.1.17" evidence="3"/>
<dbReference type="InterPro" id="IPR002196">
    <property type="entry name" value="Glyco_hydro_24"/>
</dbReference>
<evidence type="ECO:0000256" key="4">
    <source>
        <dbReference type="SAM" id="MobiDB-lite"/>
    </source>
</evidence>
<reference evidence="5" key="1">
    <citation type="submission" date="2021-02" db="EMBL/GenBank/DDBJ databases">
        <authorList>
            <person name="Qin X."/>
            <person name="Gong M."/>
            <person name="Yang H."/>
        </authorList>
    </citation>
    <scope>NUCLEOTIDE SEQUENCE</scope>
</reference>
<evidence type="ECO:0000313" key="5">
    <source>
        <dbReference type="EMBL" id="QTZ83312.1"/>
    </source>
</evidence>
<evidence type="ECO:0000256" key="2">
    <source>
        <dbReference type="ARBA" id="ARBA00022638"/>
    </source>
</evidence>
<keyword evidence="3" id="KW-0378">Hydrolase</keyword>
<proteinExistence type="inferred from homology"/>
<feature type="compositionally biased region" description="Basic and acidic residues" evidence="4">
    <location>
        <begin position="1"/>
        <end position="15"/>
    </location>
</feature>
<comment type="catalytic activity">
    <reaction evidence="3">
        <text>Hydrolysis of (1-&gt;4)-beta-linkages between N-acetylmuramic acid and N-acetyl-D-glucosamine residues in a peptidoglycan and between N-acetyl-D-glucosamine residues in chitodextrins.</text>
        <dbReference type="EC" id="3.2.1.17"/>
    </reaction>
</comment>
<dbReference type="InterPro" id="IPR023346">
    <property type="entry name" value="Lysozyme-like_dom_sf"/>
</dbReference>
<dbReference type="GO" id="GO:0031640">
    <property type="term" value="P:killing of cells of another organism"/>
    <property type="evidence" value="ECO:0007669"/>
    <property type="project" value="UniProtKB-KW"/>
</dbReference>
<dbReference type="InterPro" id="IPR023347">
    <property type="entry name" value="Lysozyme_dom_sf"/>
</dbReference>
<feature type="region of interest" description="Disordered" evidence="4">
    <location>
        <begin position="1"/>
        <end position="36"/>
    </location>
</feature>
<dbReference type="Proteomes" id="UP000676975">
    <property type="component" value="Segment"/>
</dbReference>
<dbReference type="SUPFAM" id="SSF53955">
    <property type="entry name" value="Lysozyme-like"/>
    <property type="match status" value="1"/>
</dbReference>
<keyword evidence="3" id="KW-0326">Glycosidase</keyword>
<keyword evidence="2 3" id="KW-0081">Bacteriolytic enzyme</keyword>
<evidence type="ECO:0000256" key="3">
    <source>
        <dbReference type="RuleBase" id="RU003788"/>
    </source>
</evidence>
<organism evidence="5 6">
    <name type="scientific">Pseudomonas phage phiGM22-3</name>
    <dbReference type="NCBI Taxonomy" id="2816462"/>
    <lineage>
        <taxon>Viruses</taxon>
        <taxon>Duplodnaviria</taxon>
        <taxon>Heunggongvirae</taxon>
        <taxon>Uroviricota</taxon>
        <taxon>Caudoviricetes</taxon>
        <taxon>Autographivirales</taxon>
        <taxon>Autoscriptoviridae</taxon>
        <taxon>Tunggulvirus</taxon>
        <taxon>Tunggulvirus GM223</taxon>
    </lineage>
</organism>
<accession>A0A8T8IVP2</accession>
<comment type="similarity">
    <text evidence="3">Belongs to the glycosyl hydrolase 24 family.</text>
</comment>